<keyword evidence="3 5" id="KW-1133">Transmembrane helix</keyword>
<evidence type="ECO:0000313" key="8">
    <source>
        <dbReference type="Proteomes" id="UP001152888"/>
    </source>
</evidence>
<keyword evidence="2 5" id="KW-0812">Transmembrane</keyword>
<comment type="subcellular location">
    <subcellularLocation>
        <location evidence="1">Membrane</location>
        <topology evidence="1">Multi-pass membrane protein</topology>
    </subcellularLocation>
</comment>
<gene>
    <name evidence="7" type="ORF">ACAOBT_LOCUS38405</name>
</gene>
<dbReference type="Gene3D" id="1.20.1250.20">
    <property type="entry name" value="MFS general substrate transporter like domains"/>
    <property type="match status" value="1"/>
</dbReference>
<dbReference type="Proteomes" id="UP001152888">
    <property type="component" value="Unassembled WGS sequence"/>
</dbReference>
<feature type="transmembrane region" description="Helical" evidence="5">
    <location>
        <begin position="81"/>
        <end position="101"/>
    </location>
</feature>
<dbReference type="PANTHER" id="PTHR48021">
    <property type="match status" value="1"/>
</dbReference>
<accession>A0A9P0QIZ4</accession>
<evidence type="ECO:0000256" key="3">
    <source>
        <dbReference type="ARBA" id="ARBA00022989"/>
    </source>
</evidence>
<name>A0A9P0QIZ4_ACAOB</name>
<organism evidence="7 8">
    <name type="scientific">Acanthoscelides obtectus</name>
    <name type="common">Bean weevil</name>
    <name type="synonym">Bruchus obtectus</name>
    <dbReference type="NCBI Taxonomy" id="200917"/>
    <lineage>
        <taxon>Eukaryota</taxon>
        <taxon>Metazoa</taxon>
        <taxon>Ecdysozoa</taxon>
        <taxon>Arthropoda</taxon>
        <taxon>Hexapoda</taxon>
        <taxon>Insecta</taxon>
        <taxon>Pterygota</taxon>
        <taxon>Neoptera</taxon>
        <taxon>Endopterygota</taxon>
        <taxon>Coleoptera</taxon>
        <taxon>Polyphaga</taxon>
        <taxon>Cucujiformia</taxon>
        <taxon>Chrysomeloidea</taxon>
        <taxon>Chrysomelidae</taxon>
        <taxon>Bruchinae</taxon>
        <taxon>Bruchini</taxon>
        <taxon>Acanthoscelides</taxon>
    </lineage>
</organism>
<dbReference type="InterPro" id="IPR005829">
    <property type="entry name" value="Sugar_transporter_CS"/>
</dbReference>
<evidence type="ECO:0000259" key="6">
    <source>
        <dbReference type="PROSITE" id="PS50850"/>
    </source>
</evidence>
<dbReference type="OrthoDB" id="6612291at2759"/>
<dbReference type="InterPro" id="IPR005828">
    <property type="entry name" value="MFS_sugar_transport-like"/>
</dbReference>
<dbReference type="SUPFAM" id="SSF103473">
    <property type="entry name" value="MFS general substrate transporter"/>
    <property type="match status" value="1"/>
</dbReference>
<evidence type="ECO:0000256" key="4">
    <source>
        <dbReference type="ARBA" id="ARBA00023136"/>
    </source>
</evidence>
<keyword evidence="8" id="KW-1185">Reference proteome</keyword>
<dbReference type="InterPro" id="IPR050549">
    <property type="entry name" value="MFS_Trehalose_Transporter"/>
</dbReference>
<dbReference type="PANTHER" id="PTHR48021:SF1">
    <property type="entry name" value="GH07001P-RELATED"/>
    <property type="match status" value="1"/>
</dbReference>
<feature type="transmembrane region" description="Helical" evidence="5">
    <location>
        <begin position="52"/>
        <end position="74"/>
    </location>
</feature>
<evidence type="ECO:0000256" key="2">
    <source>
        <dbReference type="ARBA" id="ARBA00022692"/>
    </source>
</evidence>
<feature type="transmembrane region" description="Helical" evidence="5">
    <location>
        <begin position="140"/>
        <end position="162"/>
    </location>
</feature>
<sequence length="169" mass="18075">MSSGKKFPQYLAAVCVSIGAFGTGSVIGWTSNICEDLKNGKLNELEMDDDQLGWSGSCMTLGAMIMCIPMGFICEMIGRKGAALIAAIPLFLGWVIILFANHKGIVYAGRILCGIGGGSFCVCGPLYTSEISEPEIRGTLGTFFQLFITIGILFSNVFGYAMPSIRLFT</sequence>
<keyword evidence="4 5" id="KW-0472">Membrane</keyword>
<comment type="caution">
    <text evidence="7">The sequence shown here is derived from an EMBL/GenBank/DDBJ whole genome shotgun (WGS) entry which is preliminary data.</text>
</comment>
<feature type="transmembrane region" description="Helical" evidence="5">
    <location>
        <begin position="107"/>
        <end position="128"/>
    </location>
</feature>
<dbReference type="GO" id="GO:0022857">
    <property type="term" value="F:transmembrane transporter activity"/>
    <property type="evidence" value="ECO:0007669"/>
    <property type="project" value="InterPro"/>
</dbReference>
<evidence type="ECO:0000313" key="7">
    <source>
        <dbReference type="EMBL" id="CAH2021250.1"/>
    </source>
</evidence>
<dbReference type="PROSITE" id="PS00217">
    <property type="entry name" value="SUGAR_TRANSPORT_2"/>
    <property type="match status" value="1"/>
</dbReference>
<evidence type="ECO:0000256" key="5">
    <source>
        <dbReference type="SAM" id="Phobius"/>
    </source>
</evidence>
<proteinExistence type="predicted"/>
<dbReference type="PROSITE" id="PS50850">
    <property type="entry name" value="MFS"/>
    <property type="match status" value="1"/>
</dbReference>
<dbReference type="EMBL" id="CAKOFQ010012007">
    <property type="protein sequence ID" value="CAH2021250.1"/>
    <property type="molecule type" value="Genomic_DNA"/>
</dbReference>
<reference evidence="7" key="1">
    <citation type="submission" date="2022-03" db="EMBL/GenBank/DDBJ databases">
        <authorList>
            <person name="Sayadi A."/>
        </authorList>
    </citation>
    <scope>NUCLEOTIDE SEQUENCE</scope>
</reference>
<dbReference type="InterPro" id="IPR036259">
    <property type="entry name" value="MFS_trans_sf"/>
</dbReference>
<dbReference type="InterPro" id="IPR020846">
    <property type="entry name" value="MFS_dom"/>
</dbReference>
<dbReference type="GO" id="GO:0016020">
    <property type="term" value="C:membrane"/>
    <property type="evidence" value="ECO:0007669"/>
    <property type="project" value="UniProtKB-SubCell"/>
</dbReference>
<dbReference type="Pfam" id="PF00083">
    <property type="entry name" value="Sugar_tr"/>
    <property type="match status" value="1"/>
</dbReference>
<protein>
    <recommendedName>
        <fullName evidence="6">Major facilitator superfamily (MFS) profile domain-containing protein</fullName>
    </recommendedName>
</protein>
<dbReference type="AlphaFoldDB" id="A0A9P0QIZ4"/>
<evidence type="ECO:0000256" key="1">
    <source>
        <dbReference type="ARBA" id="ARBA00004141"/>
    </source>
</evidence>
<feature type="domain" description="Major facilitator superfamily (MFS) profile" evidence="6">
    <location>
        <begin position="8"/>
        <end position="169"/>
    </location>
</feature>